<sequence>MGLCLGLPSSELKRNPVPTSYDRRTLVNAVLLEFSKTYGRTVHRPLRIFINMDSVAIPFIGFSVSLADDEQHQSVEFHTSQRKSQLEFPEGQHWDRDASSLSTNYGRLESNHIIISFDDVKVWPGTNPKQCYS</sequence>
<dbReference type="KEGG" id="ovi:T265_01683"/>
<gene>
    <name evidence="1" type="ORF">T265_01683</name>
</gene>
<dbReference type="AlphaFoldDB" id="A0A074ZXU5"/>
<dbReference type="GeneID" id="20315871"/>
<evidence type="ECO:0000313" key="2">
    <source>
        <dbReference type="Proteomes" id="UP000054324"/>
    </source>
</evidence>
<keyword evidence="2" id="KW-1185">Reference proteome</keyword>
<dbReference type="CTD" id="20315871"/>
<name>A0A074ZXU5_OPIVI</name>
<dbReference type="RefSeq" id="XP_009164013.1">
    <property type="nucleotide sequence ID" value="XM_009165749.1"/>
</dbReference>
<dbReference type="Proteomes" id="UP000054324">
    <property type="component" value="Unassembled WGS sequence"/>
</dbReference>
<proteinExistence type="predicted"/>
<accession>A0A074ZXU5</accession>
<evidence type="ECO:0000313" key="1">
    <source>
        <dbReference type="EMBL" id="KER32253.1"/>
    </source>
</evidence>
<organism evidence="1 2">
    <name type="scientific">Opisthorchis viverrini</name>
    <name type="common">Southeast Asian liver fluke</name>
    <dbReference type="NCBI Taxonomy" id="6198"/>
    <lineage>
        <taxon>Eukaryota</taxon>
        <taxon>Metazoa</taxon>
        <taxon>Spiralia</taxon>
        <taxon>Lophotrochozoa</taxon>
        <taxon>Platyhelminthes</taxon>
        <taxon>Trematoda</taxon>
        <taxon>Digenea</taxon>
        <taxon>Opisthorchiida</taxon>
        <taxon>Opisthorchiata</taxon>
        <taxon>Opisthorchiidae</taxon>
        <taxon>Opisthorchis</taxon>
    </lineage>
</organism>
<reference evidence="1 2" key="1">
    <citation type="submission" date="2013-11" db="EMBL/GenBank/DDBJ databases">
        <title>Opisthorchis viverrini - life in the bile duct.</title>
        <authorList>
            <person name="Young N.D."/>
            <person name="Nagarajan N."/>
            <person name="Lin S.J."/>
            <person name="Korhonen P.K."/>
            <person name="Jex A.R."/>
            <person name="Hall R.S."/>
            <person name="Safavi-Hemami H."/>
            <person name="Kaewkong W."/>
            <person name="Bertrand D."/>
            <person name="Gao S."/>
            <person name="Seet Q."/>
            <person name="Wongkham S."/>
            <person name="Teh B.T."/>
            <person name="Wongkham C."/>
            <person name="Intapan P.M."/>
            <person name="Maleewong W."/>
            <person name="Yang X."/>
            <person name="Hu M."/>
            <person name="Wang Z."/>
            <person name="Hofmann A."/>
            <person name="Sternberg P.W."/>
            <person name="Tan P."/>
            <person name="Wang J."/>
            <person name="Gasser R.B."/>
        </authorList>
    </citation>
    <scope>NUCLEOTIDE SEQUENCE [LARGE SCALE GENOMIC DNA]</scope>
</reference>
<protein>
    <submittedName>
        <fullName evidence="1">Uncharacterized protein</fullName>
    </submittedName>
</protein>
<dbReference type="EMBL" id="KL596636">
    <property type="protein sequence ID" value="KER32253.1"/>
    <property type="molecule type" value="Genomic_DNA"/>
</dbReference>